<evidence type="ECO:0000313" key="8">
    <source>
        <dbReference type="Proteomes" id="UP000290289"/>
    </source>
</evidence>
<evidence type="ECO:0000256" key="5">
    <source>
        <dbReference type="ARBA" id="ARBA00022989"/>
    </source>
</evidence>
<evidence type="ECO:0000256" key="6">
    <source>
        <dbReference type="ARBA" id="ARBA00023136"/>
    </source>
</evidence>
<dbReference type="PANTHER" id="PTHR27008:SF596">
    <property type="entry name" value="OS02G0215500 PROTEIN"/>
    <property type="match status" value="1"/>
</dbReference>
<comment type="subcellular location">
    <subcellularLocation>
        <location evidence="1">Membrane</location>
    </subcellularLocation>
</comment>
<dbReference type="InterPro" id="IPR051809">
    <property type="entry name" value="Plant_receptor-like_S/T_kinase"/>
</dbReference>
<dbReference type="Pfam" id="PF00560">
    <property type="entry name" value="LRR_1"/>
    <property type="match status" value="3"/>
</dbReference>
<name>A0A498KRV3_MALDO</name>
<reference evidence="7 8" key="1">
    <citation type="submission" date="2018-10" db="EMBL/GenBank/DDBJ databases">
        <title>A high-quality apple genome assembly.</title>
        <authorList>
            <person name="Hu J."/>
        </authorList>
    </citation>
    <scope>NUCLEOTIDE SEQUENCE [LARGE SCALE GENOMIC DNA]</scope>
    <source>
        <strain evidence="8">cv. HFTH1</strain>
        <tissue evidence="7">Young leaf</tissue>
    </source>
</reference>
<evidence type="ECO:0000256" key="4">
    <source>
        <dbReference type="ARBA" id="ARBA00022737"/>
    </source>
</evidence>
<keyword evidence="6" id="KW-0472">Membrane</keyword>
<organism evidence="7 8">
    <name type="scientific">Malus domestica</name>
    <name type="common">Apple</name>
    <name type="synonym">Pyrus malus</name>
    <dbReference type="NCBI Taxonomy" id="3750"/>
    <lineage>
        <taxon>Eukaryota</taxon>
        <taxon>Viridiplantae</taxon>
        <taxon>Streptophyta</taxon>
        <taxon>Embryophyta</taxon>
        <taxon>Tracheophyta</taxon>
        <taxon>Spermatophyta</taxon>
        <taxon>Magnoliopsida</taxon>
        <taxon>eudicotyledons</taxon>
        <taxon>Gunneridae</taxon>
        <taxon>Pentapetalae</taxon>
        <taxon>rosids</taxon>
        <taxon>fabids</taxon>
        <taxon>Rosales</taxon>
        <taxon>Rosaceae</taxon>
        <taxon>Amygdaloideae</taxon>
        <taxon>Maleae</taxon>
        <taxon>Malus</taxon>
    </lineage>
</organism>
<keyword evidence="8" id="KW-1185">Reference proteome</keyword>
<keyword evidence="3" id="KW-0812">Transmembrane</keyword>
<gene>
    <name evidence="7" type="ORF">DVH24_023335</name>
</gene>
<dbReference type="PANTHER" id="PTHR27008">
    <property type="entry name" value="OS04G0122200 PROTEIN"/>
    <property type="match status" value="1"/>
</dbReference>
<keyword evidence="4" id="KW-0677">Repeat</keyword>
<protein>
    <recommendedName>
        <fullName evidence="9">Leucine-rich repeat-containing N-terminal plant-type domain-containing protein</fullName>
    </recommendedName>
</protein>
<comment type="caution">
    <text evidence="7">The sequence shown here is derived from an EMBL/GenBank/DDBJ whole genome shotgun (WGS) entry which is preliminary data.</text>
</comment>
<evidence type="ECO:0000313" key="7">
    <source>
        <dbReference type="EMBL" id="RXI09174.1"/>
    </source>
</evidence>
<dbReference type="Proteomes" id="UP000290289">
    <property type="component" value="Chromosome 1"/>
</dbReference>
<proteinExistence type="predicted"/>
<evidence type="ECO:0000256" key="3">
    <source>
        <dbReference type="ARBA" id="ARBA00022692"/>
    </source>
</evidence>
<dbReference type="SUPFAM" id="SSF52058">
    <property type="entry name" value="L domain-like"/>
    <property type="match status" value="1"/>
</dbReference>
<accession>A0A498KRV3</accession>
<dbReference type="EMBL" id="RDQH01000327">
    <property type="protein sequence ID" value="RXI09174.1"/>
    <property type="molecule type" value="Genomic_DNA"/>
</dbReference>
<dbReference type="AlphaFoldDB" id="A0A498KRV3"/>
<evidence type="ECO:0000256" key="2">
    <source>
        <dbReference type="ARBA" id="ARBA00022614"/>
    </source>
</evidence>
<keyword evidence="2" id="KW-0433">Leucine-rich repeat</keyword>
<dbReference type="InterPro" id="IPR032675">
    <property type="entry name" value="LRR_dom_sf"/>
</dbReference>
<dbReference type="Gene3D" id="3.80.10.10">
    <property type="entry name" value="Ribonuclease Inhibitor"/>
    <property type="match status" value="1"/>
</dbReference>
<sequence>MAIQSNLYLFALHDNNFGNNEEGDLDFISSLVNCANLEVVSISANNFGGVLTESISNLSRKLRRIDFRGNQISGNIPVGVGNLINLETINFDDNRLTCTLPMVWEDFGVDVKGLD</sequence>
<evidence type="ECO:0000256" key="1">
    <source>
        <dbReference type="ARBA" id="ARBA00004370"/>
    </source>
</evidence>
<evidence type="ECO:0008006" key="9">
    <source>
        <dbReference type="Google" id="ProtNLM"/>
    </source>
</evidence>
<keyword evidence="5" id="KW-1133">Transmembrane helix</keyword>
<dbReference type="InterPro" id="IPR001611">
    <property type="entry name" value="Leu-rich_rpt"/>
</dbReference>
<dbReference type="GO" id="GO:0016020">
    <property type="term" value="C:membrane"/>
    <property type="evidence" value="ECO:0007669"/>
    <property type="project" value="UniProtKB-SubCell"/>
</dbReference>